<evidence type="ECO:0000256" key="5">
    <source>
        <dbReference type="ARBA" id="ARBA00023316"/>
    </source>
</evidence>
<dbReference type="CDD" id="cd02644">
    <property type="entry name" value="R3H_jag"/>
    <property type="match status" value="1"/>
</dbReference>
<dbReference type="Gene3D" id="3.30.300.20">
    <property type="match status" value="1"/>
</dbReference>
<keyword evidence="5 6" id="KW-0961">Cell wall biogenesis/degradation</keyword>
<dbReference type="GO" id="GO:0071555">
    <property type="term" value="P:cell wall organization"/>
    <property type="evidence" value="ECO:0007669"/>
    <property type="project" value="UniProtKB-KW"/>
</dbReference>
<dbReference type="PANTHER" id="PTHR35800">
    <property type="entry name" value="PROTEIN JAG"/>
    <property type="match status" value="1"/>
</dbReference>
<comment type="caution">
    <text evidence="9">The sequence shown here is derived from an EMBL/GenBank/DDBJ whole genome shotgun (WGS) entry which is preliminary data.</text>
</comment>
<evidence type="ECO:0000259" key="8">
    <source>
        <dbReference type="PROSITE" id="PS51061"/>
    </source>
</evidence>
<accession>A0A7C4AST0</accession>
<evidence type="ECO:0000256" key="3">
    <source>
        <dbReference type="ARBA" id="ARBA00022960"/>
    </source>
</evidence>
<gene>
    <name evidence="6" type="primary">khpB</name>
    <name evidence="6" type="synonym">eloR</name>
    <name evidence="9" type="ORF">ENV54_10930</name>
</gene>
<dbReference type="InterPro" id="IPR015946">
    <property type="entry name" value="KH_dom-like_a/b"/>
</dbReference>
<dbReference type="GO" id="GO:0009252">
    <property type="term" value="P:peptidoglycan biosynthetic process"/>
    <property type="evidence" value="ECO:0007669"/>
    <property type="project" value="UniProtKB-UniRule"/>
</dbReference>
<dbReference type="EMBL" id="DTGT01000353">
    <property type="protein sequence ID" value="HGH61798.1"/>
    <property type="molecule type" value="Genomic_DNA"/>
</dbReference>
<comment type="subcellular location">
    <subcellularLocation>
        <location evidence="6">Cytoplasm</location>
    </subcellularLocation>
</comment>
<name>A0A7C4AST0_9BACT</name>
<feature type="compositionally biased region" description="Acidic residues" evidence="7">
    <location>
        <begin position="98"/>
        <end position="110"/>
    </location>
</feature>
<dbReference type="Pfam" id="PF14804">
    <property type="entry name" value="Jag_N"/>
    <property type="match status" value="1"/>
</dbReference>
<dbReference type="InterPro" id="IPR039247">
    <property type="entry name" value="KhpB"/>
</dbReference>
<keyword evidence="2 6" id="KW-0694">RNA-binding</keyword>
<evidence type="ECO:0000256" key="1">
    <source>
        <dbReference type="ARBA" id="ARBA00022490"/>
    </source>
</evidence>
<dbReference type="PROSITE" id="PS51061">
    <property type="entry name" value="R3H"/>
    <property type="match status" value="1"/>
</dbReference>
<dbReference type="InterPro" id="IPR038008">
    <property type="entry name" value="Jag_KH"/>
</dbReference>
<evidence type="ECO:0000256" key="6">
    <source>
        <dbReference type="HAMAP-Rule" id="MF_00867"/>
    </source>
</evidence>
<dbReference type="SMART" id="SM01245">
    <property type="entry name" value="Jag_N"/>
    <property type="match status" value="1"/>
</dbReference>
<proteinExistence type="inferred from homology"/>
<evidence type="ECO:0000256" key="7">
    <source>
        <dbReference type="SAM" id="MobiDB-lite"/>
    </source>
</evidence>
<keyword evidence="3 6" id="KW-0133">Cell shape</keyword>
<comment type="similarity">
    <text evidence="6">Belongs to the KhpB RNA-binding protein family.</text>
</comment>
<dbReference type="SUPFAM" id="SSF82708">
    <property type="entry name" value="R3H domain"/>
    <property type="match status" value="1"/>
</dbReference>
<dbReference type="InterPro" id="IPR036867">
    <property type="entry name" value="R3H_dom_sf"/>
</dbReference>
<reference evidence="9" key="1">
    <citation type="journal article" date="2020" name="mSystems">
        <title>Genome- and Community-Level Interaction Insights into Carbon Utilization and Element Cycling Functions of Hydrothermarchaeota in Hydrothermal Sediment.</title>
        <authorList>
            <person name="Zhou Z."/>
            <person name="Liu Y."/>
            <person name="Xu W."/>
            <person name="Pan J."/>
            <person name="Luo Z.H."/>
            <person name="Li M."/>
        </authorList>
    </citation>
    <scope>NUCLEOTIDE SEQUENCE [LARGE SCALE GENOMIC DNA]</scope>
    <source>
        <strain evidence="9">SpSt-769</strain>
    </source>
</reference>
<keyword evidence="4 6" id="KW-0143">Chaperone</keyword>
<dbReference type="Pfam" id="PF01424">
    <property type="entry name" value="R3H"/>
    <property type="match status" value="1"/>
</dbReference>
<comment type="function">
    <text evidence="6">A probable RNA chaperone. Forms a complex with KhpA which binds to cellular RNA and controls its expression. Plays a role in peptidoglycan (PG) homeostasis and cell length regulation.</text>
</comment>
<dbReference type="AlphaFoldDB" id="A0A7C4AST0"/>
<feature type="region of interest" description="Disordered" evidence="7">
    <location>
        <begin position="63"/>
        <end position="119"/>
    </location>
</feature>
<dbReference type="Gene3D" id="3.30.30.80">
    <property type="entry name" value="probable RNA-binding protein from clostridium symbiosum atcc 14940"/>
    <property type="match status" value="1"/>
</dbReference>
<dbReference type="NCBIfam" id="NF041568">
    <property type="entry name" value="Jag_EloR"/>
    <property type="match status" value="1"/>
</dbReference>
<evidence type="ECO:0000256" key="2">
    <source>
        <dbReference type="ARBA" id="ARBA00022884"/>
    </source>
</evidence>
<dbReference type="PANTHER" id="PTHR35800:SF1">
    <property type="entry name" value="RNA-BINDING PROTEIN KHPB"/>
    <property type="match status" value="1"/>
</dbReference>
<dbReference type="GO" id="GO:0008360">
    <property type="term" value="P:regulation of cell shape"/>
    <property type="evidence" value="ECO:0007669"/>
    <property type="project" value="UniProtKB-KW"/>
</dbReference>
<feature type="domain" description="R3H" evidence="8">
    <location>
        <begin position="205"/>
        <end position="271"/>
    </location>
</feature>
<dbReference type="GO" id="GO:0003723">
    <property type="term" value="F:RNA binding"/>
    <property type="evidence" value="ECO:0007669"/>
    <property type="project" value="UniProtKB-UniRule"/>
</dbReference>
<feature type="compositionally biased region" description="Low complexity" evidence="7">
    <location>
        <begin position="67"/>
        <end position="82"/>
    </location>
</feature>
<protein>
    <recommendedName>
        <fullName evidence="6">RNA-binding protein KhpB</fullName>
    </recommendedName>
    <alternativeName>
        <fullName evidence="6">RNA-binding protein EloR</fullName>
    </alternativeName>
</protein>
<organism evidence="9">
    <name type="scientific">Desulfomonile tiedjei</name>
    <dbReference type="NCBI Taxonomy" id="2358"/>
    <lineage>
        <taxon>Bacteria</taxon>
        <taxon>Pseudomonadati</taxon>
        <taxon>Thermodesulfobacteriota</taxon>
        <taxon>Desulfomonilia</taxon>
        <taxon>Desulfomonilales</taxon>
        <taxon>Desulfomonilaceae</taxon>
        <taxon>Desulfomonile</taxon>
    </lineage>
</organism>
<sequence length="280" mass="31176">MSSYEFTGKSVKEAIAKACEELNVSEDSLEVQVIEESTRGFLGIVGHRDARIRVTVRPHVEPEEPVVESPAPAVAQAVQEPAVEQKDDATQPPPEAELAWEPEVPEEAEEHEPPQSAAIDEELVNLSRTTLEGILQRIPVDAEVVASVVDGAIYLDIRGDGSGLLIGKRGQTLDALQFILSKCINKNAASGRRIEIVVDSENYRQRKRENLRETALKMSLKAKKTLKPVSFNPMPPSERRIIHLILAEDSEVYTKSYGEGPMRRIIVYPRKAGVNKRRRR</sequence>
<dbReference type="Gene3D" id="3.30.1370.50">
    <property type="entry name" value="R3H-like domain"/>
    <property type="match status" value="1"/>
</dbReference>
<dbReference type="InterPro" id="IPR038247">
    <property type="entry name" value="Jag_N_dom_sf"/>
</dbReference>
<keyword evidence="1 6" id="KW-0963">Cytoplasm</keyword>
<evidence type="ECO:0000256" key="4">
    <source>
        <dbReference type="ARBA" id="ARBA00023186"/>
    </source>
</evidence>
<dbReference type="InterPro" id="IPR032782">
    <property type="entry name" value="KhpB_N"/>
</dbReference>
<comment type="domain">
    <text evidence="6">Has an N-terminal Jag-N domain and 2 RNA-binding domains (KH and R3H).</text>
</comment>
<dbReference type="InterPro" id="IPR034079">
    <property type="entry name" value="R3H_KhpB"/>
</dbReference>
<dbReference type="GO" id="GO:0005737">
    <property type="term" value="C:cytoplasm"/>
    <property type="evidence" value="ECO:0007669"/>
    <property type="project" value="UniProtKB-SubCell"/>
</dbReference>
<dbReference type="Pfam" id="PF13083">
    <property type="entry name" value="KH_KhpA-B"/>
    <property type="match status" value="1"/>
</dbReference>
<evidence type="ECO:0000313" key="9">
    <source>
        <dbReference type="EMBL" id="HGH61798.1"/>
    </source>
</evidence>
<dbReference type="CDD" id="cd02414">
    <property type="entry name" value="KH-II_Jag"/>
    <property type="match status" value="1"/>
</dbReference>
<dbReference type="SMART" id="SM00393">
    <property type="entry name" value="R3H"/>
    <property type="match status" value="1"/>
</dbReference>
<comment type="subunit">
    <text evidence="6">Forms a complex with KhpA.</text>
</comment>
<dbReference type="InterPro" id="IPR001374">
    <property type="entry name" value="R3H_dom"/>
</dbReference>
<dbReference type="HAMAP" id="MF_00867">
    <property type="entry name" value="KhpB"/>
    <property type="match status" value="1"/>
</dbReference>
<feature type="region of interest" description="Jag_N domain" evidence="6">
    <location>
        <begin position="5"/>
        <end position="55"/>
    </location>
</feature>